<dbReference type="PANTHER" id="PTHR42951:SF14">
    <property type="entry name" value="METALLO-BETA-LACTAMASE SUPERFAMILY PROTEIN"/>
    <property type="match status" value="1"/>
</dbReference>
<evidence type="ECO:0000256" key="10">
    <source>
        <dbReference type="ARBA" id="ARBA00022833"/>
    </source>
</evidence>
<keyword evidence="6" id="KW-0479">Metal-binding</keyword>
<comment type="similarity">
    <text evidence="4">Belongs to the metallo-beta-lactamase superfamily. Class-B beta-lactamase family.</text>
</comment>
<dbReference type="Pfam" id="PF00753">
    <property type="entry name" value="Lactamase_B"/>
    <property type="match status" value="1"/>
</dbReference>
<dbReference type="GO" id="GO:0042597">
    <property type="term" value="C:periplasmic space"/>
    <property type="evidence" value="ECO:0007669"/>
    <property type="project" value="UniProtKB-SubCell"/>
</dbReference>
<dbReference type="GO" id="GO:0008800">
    <property type="term" value="F:beta-lactamase activity"/>
    <property type="evidence" value="ECO:0007669"/>
    <property type="project" value="UniProtKB-EC"/>
</dbReference>
<keyword evidence="8" id="KW-0574">Periplasm</keyword>
<evidence type="ECO:0000256" key="9">
    <source>
        <dbReference type="ARBA" id="ARBA00022801"/>
    </source>
</evidence>
<keyword evidence="9 13" id="KW-0378">Hydrolase</keyword>
<evidence type="ECO:0000256" key="5">
    <source>
        <dbReference type="ARBA" id="ARBA00012865"/>
    </source>
</evidence>
<comment type="catalytic activity">
    <reaction evidence="1">
        <text>a beta-lactam + H2O = a substituted beta-amino acid</text>
        <dbReference type="Rhea" id="RHEA:20401"/>
        <dbReference type="ChEBI" id="CHEBI:15377"/>
        <dbReference type="ChEBI" id="CHEBI:35627"/>
        <dbReference type="ChEBI" id="CHEBI:140347"/>
        <dbReference type="EC" id="3.5.2.6"/>
    </reaction>
</comment>
<keyword evidence="7" id="KW-0732">Signal</keyword>
<dbReference type="PANTHER" id="PTHR42951">
    <property type="entry name" value="METALLO-BETA-LACTAMASE DOMAIN-CONTAINING"/>
    <property type="match status" value="1"/>
</dbReference>
<sequence>MVDGGSGGDDRRRGFRVDRVSDRLHFVHTEHVNWVVYAGPDGVTLVDSGYVAQRELLVASLDAIGHRPEEVSAVLITHGHADHLGGAAWLAERVGTPVHAHADEVANVSRAVVQQAGAAAVLRNAWRPGVLRWAAAIVPLLERRPDLGVASVTPLPELEGQVAVPGHPRAVLVDGHTSGHTAYDFEDEGVLVVGDALATRHRTSPLVGPQLLPSIFHHDAERARASLARAGASSARVMLPGHGEAWIGTVDASVEAALDAGSPW</sequence>
<feature type="domain" description="Metallo-beta-lactamase" evidence="12">
    <location>
        <begin position="31"/>
        <end position="242"/>
    </location>
</feature>
<reference evidence="13 14" key="1">
    <citation type="submission" date="2019-02" db="EMBL/GenBank/DDBJ databases">
        <title>Genomic Encyclopedia of Type Strains, Phase IV (KMG-IV): sequencing the most valuable type-strain genomes for metagenomic binning, comparative biology and taxonomic classification.</title>
        <authorList>
            <person name="Goeker M."/>
        </authorList>
    </citation>
    <scope>NUCLEOTIDE SEQUENCE [LARGE SCALE GENOMIC DNA]</scope>
    <source>
        <strain evidence="13 14">DSM 43045</strain>
    </source>
</reference>
<evidence type="ECO:0000256" key="6">
    <source>
        <dbReference type="ARBA" id="ARBA00022723"/>
    </source>
</evidence>
<protein>
    <recommendedName>
        <fullName evidence="5">beta-lactamase</fullName>
        <ecNumber evidence="5">3.5.2.6</ecNumber>
    </recommendedName>
</protein>
<evidence type="ECO:0000256" key="11">
    <source>
        <dbReference type="ARBA" id="ARBA00023251"/>
    </source>
</evidence>
<dbReference type="AlphaFoldDB" id="A0A4Q7MLC2"/>
<dbReference type="GO" id="GO:0017001">
    <property type="term" value="P:antibiotic catabolic process"/>
    <property type="evidence" value="ECO:0007669"/>
    <property type="project" value="InterPro"/>
</dbReference>
<dbReference type="InterPro" id="IPR001018">
    <property type="entry name" value="Beta-lactamase_class-B_CS"/>
</dbReference>
<keyword evidence="11" id="KW-0046">Antibiotic resistance</keyword>
<evidence type="ECO:0000313" key="13">
    <source>
        <dbReference type="EMBL" id="RZS68258.1"/>
    </source>
</evidence>
<keyword evidence="14" id="KW-1185">Reference proteome</keyword>
<dbReference type="SUPFAM" id="SSF56281">
    <property type="entry name" value="Metallo-hydrolase/oxidoreductase"/>
    <property type="match status" value="1"/>
</dbReference>
<dbReference type="OrthoDB" id="2971563at2"/>
<evidence type="ECO:0000256" key="2">
    <source>
        <dbReference type="ARBA" id="ARBA00001947"/>
    </source>
</evidence>
<evidence type="ECO:0000256" key="8">
    <source>
        <dbReference type="ARBA" id="ARBA00022764"/>
    </source>
</evidence>
<dbReference type="RefSeq" id="WP_130351595.1">
    <property type="nucleotide sequence ID" value="NZ_SGWY01000001.1"/>
</dbReference>
<comment type="subcellular location">
    <subcellularLocation>
        <location evidence="3">Periplasm</location>
    </subcellularLocation>
</comment>
<proteinExistence type="inferred from homology"/>
<dbReference type="InterPro" id="IPR001279">
    <property type="entry name" value="Metallo-B-lactamas"/>
</dbReference>
<evidence type="ECO:0000256" key="4">
    <source>
        <dbReference type="ARBA" id="ARBA00005250"/>
    </source>
</evidence>
<dbReference type="EC" id="3.5.2.6" evidence="5"/>
<dbReference type="GO" id="GO:0046677">
    <property type="term" value="P:response to antibiotic"/>
    <property type="evidence" value="ECO:0007669"/>
    <property type="project" value="UniProtKB-KW"/>
</dbReference>
<keyword evidence="10" id="KW-0862">Zinc</keyword>
<evidence type="ECO:0000256" key="3">
    <source>
        <dbReference type="ARBA" id="ARBA00004418"/>
    </source>
</evidence>
<evidence type="ECO:0000259" key="12">
    <source>
        <dbReference type="SMART" id="SM00849"/>
    </source>
</evidence>
<evidence type="ECO:0000256" key="1">
    <source>
        <dbReference type="ARBA" id="ARBA00001526"/>
    </source>
</evidence>
<evidence type="ECO:0000313" key="14">
    <source>
        <dbReference type="Proteomes" id="UP000293289"/>
    </source>
</evidence>
<dbReference type="EMBL" id="SGWY01000001">
    <property type="protein sequence ID" value="RZS68258.1"/>
    <property type="molecule type" value="Genomic_DNA"/>
</dbReference>
<dbReference type="InterPro" id="IPR036866">
    <property type="entry name" value="RibonucZ/Hydroxyglut_hydro"/>
</dbReference>
<name>A0A4Q7MLC2_9MICO</name>
<dbReference type="Proteomes" id="UP000293289">
    <property type="component" value="Unassembled WGS sequence"/>
</dbReference>
<dbReference type="InterPro" id="IPR050855">
    <property type="entry name" value="NDM-1-like"/>
</dbReference>
<dbReference type="PROSITE" id="PS00743">
    <property type="entry name" value="BETA_LACTAMASE_B_1"/>
    <property type="match status" value="1"/>
</dbReference>
<dbReference type="SMART" id="SM00849">
    <property type="entry name" value="Lactamase_B"/>
    <property type="match status" value="1"/>
</dbReference>
<organism evidence="13 14">
    <name type="scientific">Agromyces ramosus</name>
    <dbReference type="NCBI Taxonomy" id="33879"/>
    <lineage>
        <taxon>Bacteria</taxon>
        <taxon>Bacillati</taxon>
        <taxon>Actinomycetota</taxon>
        <taxon>Actinomycetes</taxon>
        <taxon>Micrococcales</taxon>
        <taxon>Microbacteriaceae</taxon>
        <taxon>Agromyces</taxon>
    </lineage>
</organism>
<dbReference type="GO" id="GO:0008270">
    <property type="term" value="F:zinc ion binding"/>
    <property type="evidence" value="ECO:0007669"/>
    <property type="project" value="InterPro"/>
</dbReference>
<accession>A0A4Q7MLC2</accession>
<evidence type="ECO:0000256" key="7">
    <source>
        <dbReference type="ARBA" id="ARBA00022729"/>
    </source>
</evidence>
<comment type="cofactor">
    <cofactor evidence="2">
        <name>Zn(2+)</name>
        <dbReference type="ChEBI" id="CHEBI:29105"/>
    </cofactor>
</comment>
<dbReference type="Gene3D" id="3.60.15.10">
    <property type="entry name" value="Ribonuclease Z/Hydroxyacylglutathione hydrolase-like"/>
    <property type="match status" value="1"/>
</dbReference>
<comment type="caution">
    <text evidence="13">The sequence shown here is derived from an EMBL/GenBank/DDBJ whole genome shotgun (WGS) entry which is preliminary data.</text>
</comment>
<gene>
    <name evidence="13" type="ORF">EV187_0685</name>
</gene>